<evidence type="ECO:0000313" key="2">
    <source>
        <dbReference type="Proteomes" id="UP001060085"/>
    </source>
</evidence>
<organism evidence="1 2">
    <name type="scientific">Catharanthus roseus</name>
    <name type="common">Madagascar periwinkle</name>
    <name type="synonym">Vinca rosea</name>
    <dbReference type="NCBI Taxonomy" id="4058"/>
    <lineage>
        <taxon>Eukaryota</taxon>
        <taxon>Viridiplantae</taxon>
        <taxon>Streptophyta</taxon>
        <taxon>Embryophyta</taxon>
        <taxon>Tracheophyta</taxon>
        <taxon>Spermatophyta</taxon>
        <taxon>Magnoliopsida</taxon>
        <taxon>eudicotyledons</taxon>
        <taxon>Gunneridae</taxon>
        <taxon>Pentapetalae</taxon>
        <taxon>asterids</taxon>
        <taxon>lamiids</taxon>
        <taxon>Gentianales</taxon>
        <taxon>Apocynaceae</taxon>
        <taxon>Rauvolfioideae</taxon>
        <taxon>Vinceae</taxon>
        <taxon>Catharanthinae</taxon>
        <taxon>Catharanthus</taxon>
    </lineage>
</organism>
<dbReference type="EMBL" id="CM044705">
    <property type="protein sequence ID" value="KAI5663981.1"/>
    <property type="molecule type" value="Genomic_DNA"/>
</dbReference>
<gene>
    <name evidence="1" type="ORF">M9H77_23304</name>
</gene>
<proteinExistence type="predicted"/>
<evidence type="ECO:0000313" key="1">
    <source>
        <dbReference type="EMBL" id="KAI5663981.1"/>
    </source>
</evidence>
<comment type="caution">
    <text evidence="1">The sequence shown here is derived from an EMBL/GenBank/DDBJ whole genome shotgun (WGS) entry which is preliminary data.</text>
</comment>
<reference evidence="2" key="1">
    <citation type="journal article" date="2023" name="Nat. Plants">
        <title>Single-cell RNA sequencing provides a high-resolution roadmap for understanding the multicellular compartmentation of specialized metabolism.</title>
        <authorList>
            <person name="Sun S."/>
            <person name="Shen X."/>
            <person name="Li Y."/>
            <person name="Li Y."/>
            <person name="Wang S."/>
            <person name="Li R."/>
            <person name="Zhang H."/>
            <person name="Shen G."/>
            <person name="Guo B."/>
            <person name="Wei J."/>
            <person name="Xu J."/>
            <person name="St-Pierre B."/>
            <person name="Chen S."/>
            <person name="Sun C."/>
        </authorList>
    </citation>
    <scope>NUCLEOTIDE SEQUENCE [LARGE SCALE GENOMIC DNA]</scope>
</reference>
<accession>A0ACC0ATM7</accession>
<protein>
    <submittedName>
        <fullName evidence="1">Uncharacterized protein</fullName>
    </submittedName>
</protein>
<keyword evidence="2" id="KW-1185">Reference proteome</keyword>
<name>A0ACC0ATM7_CATRO</name>
<sequence length="105" mass="11554">MTFCDKENITENPKYDICSLSEAERKILSKTVSACSGFGERGSLCAKAIITSPLWSQASARVLARKRFQEASMLNLNPPVQCFSGCHAEASLHLFVLDSLKTLEL</sequence>
<dbReference type="Proteomes" id="UP001060085">
    <property type="component" value="Linkage Group LG05"/>
</dbReference>